<protein>
    <submittedName>
        <fullName evidence="1">Uncharacterized protein</fullName>
    </submittedName>
</protein>
<dbReference type="AlphaFoldDB" id="A0A2U9BIF4"/>
<sequence length="73" mass="8126">HKHNPKNNNGQESTYMALQPQLPSMLVLGIERRDVTPHRGRQIGVGKPVSMYLARGSLERPPCLILPPTLCVL</sequence>
<organism evidence="1 2">
    <name type="scientific">Scophthalmus maximus</name>
    <name type="common">Turbot</name>
    <name type="synonym">Psetta maxima</name>
    <dbReference type="NCBI Taxonomy" id="52904"/>
    <lineage>
        <taxon>Eukaryota</taxon>
        <taxon>Metazoa</taxon>
        <taxon>Chordata</taxon>
        <taxon>Craniata</taxon>
        <taxon>Vertebrata</taxon>
        <taxon>Euteleostomi</taxon>
        <taxon>Actinopterygii</taxon>
        <taxon>Neopterygii</taxon>
        <taxon>Teleostei</taxon>
        <taxon>Neoteleostei</taxon>
        <taxon>Acanthomorphata</taxon>
        <taxon>Carangaria</taxon>
        <taxon>Pleuronectiformes</taxon>
        <taxon>Pleuronectoidei</taxon>
        <taxon>Scophthalmidae</taxon>
        <taxon>Scophthalmus</taxon>
    </lineage>
</organism>
<evidence type="ECO:0000313" key="2">
    <source>
        <dbReference type="Proteomes" id="UP000246464"/>
    </source>
</evidence>
<evidence type="ECO:0000313" key="1">
    <source>
        <dbReference type="EMBL" id="AWP03540.1"/>
    </source>
</evidence>
<feature type="non-terminal residue" evidence="1">
    <location>
        <position position="1"/>
    </location>
</feature>
<dbReference type="Proteomes" id="UP000246464">
    <property type="component" value="Chromosome 6"/>
</dbReference>
<dbReference type="EMBL" id="CP026248">
    <property type="protein sequence ID" value="AWP03540.1"/>
    <property type="molecule type" value="Genomic_DNA"/>
</dbReference>
<accession>A0A2U9BIF4</accession>
<keyword evidence="2" id="KW-1185">Reference proteome</keyword>
<gene>
    <name evidence="1" type="ORF">SMAX5B_017051</name>
</gene>
<name>A0A2U9BIF4_SCOMX</name>
<proteinExistence type="predicted"/>
<reference evidence="1 2" key="1">
    <citation type="submission" date="2017-12" db="EMBL/GenBank/DDBJ databases">
        <title>Integrating genomic resources of turbot (Scophthalmus maximus) in depth evaluation of genetic and physical mapping variation across individuals.</title>
        <authorList>
            <person name="Martinez P."/>
        </authorList>
    </citation>
    <scope>NUCLEOTIDE SEQUENCE [LARGE SCALE GENOMIC DNA]</scope>
</reference>